<organism evidence="2 3">
    <name type="scientific">Protea cynaroides</name>
    <dbReference type="NCBI Taxonomy" id="273540"/>
    <lineage>
        <taxon>Eukaryota</taxon>
        <taxon>Viridiplantae</taxon>
        <taxon>Streptophyta</taxon>
        <taxon>Embryophyta</taxon>
        <taxon>Tracheophyta</taxon>
        <taxon>Spermatophyta</taxon>
        <taxon>Magnoliopsida</taxon>
        <taxon>Proteales</taxon>
        <taxon>Proteaceae</taxon>
        <taxon>Protea</taxon>
    </lineage>
</organism>
<evidence type="ECO:0000256" key="1">
    <source>
        <dbReference type="SAM" id="MobiDB-lite"/>
    </source>
</evidence>
<dbReference type="Proteomes" id="UP001141806">
    <property type="component" value="Unassembled WGS sequence"/>
</dbReference>
<protein>
    <submittedName>
        <fullName evidence="2">Uncharacterized protein</fullName>
    </submittedName>
</protein>
<gene>
    <name evidence="2" type="ORF">NE237_019195</name>
</gene>
<sequence>MRLLFINLGFAVAGITMESAGGGKREDDTRESGQAGGRTVKLKKEARIGCAPRGFRRDNNGGTNIFASSGSSSAKAGSWIPWAATTADDSREHLIALLGLVHLRCILSLSVVVLHKLKR</sequence>
<proteinExistence type="predicted"/>
<keyword evidence="3" id="KW-1185">Reference proteome</keyword>
<dbReference type="EMBL" id="JAMYWD010000007">
    <property type="protein sequence ID" value="KAJ4967346.1"/>
    <property type="molecule type" value="Genomic_DNA"/>
</dbReference>
<evidence type="ECO:0000313" key="2">
    <source>
        <dbReference type="EMBL" id="KAJ4967346.1"/>
    </source>
</evidence>
<dbReference type="AlphaFoldDB" id="A0A9Q0KBB8"/>
<accession>A0A9Q0KBB8</accession>
<feature type="region of interest" description="Disordered" evidence="1">
    <location>
        <begin position="19"/>
        <end position="38"/>
    </location>
</feature>
<evidence type="ECO:0000313" key="3">
    <source>
        <dbReference type="Proteomes" id="UP001141806"/>
    </source>
</evidence>
<comment type="caution">
    <text evidence="2">The sequence shown here is derived from an EMBL/GenBank/DDBJ whole genome shotgun (WGS) entry which is preliminary data.</text>
</comment>
<reference evidence="2" key="1">
    <citation type="journal article" date="2023" name="Plant J.">
        <title>The genome of the king protea, Protea cynaroides.</title>
        <authorList>
            <person name="Chang J."/>
            <person name="Duong T.A."/>
            <person name="Schoeman C."/>
            <person name="Ma X."/>
            <person name="Roodt D."/>
            <person name="Barker N."/>
            <person name="Li Z."/>
            <person name="Van de Peer Y."/>
            <person name="Mizrachi E."/>
        </authorList>
    </citation>
    <scope>NUCLEOTIDE SEQUENCE</scope>
    <source>
        <tissue evidence="2">Young leaves</tissue>
    </source>
</reference>
<name>A0A9Q0KBB8_9MAGN</name>